<evidence type="ECO:0000256" key="25">
    <source>
        <dbReference type="ARBA" id="ARBA00077989"/>
    </source>
</evidence>
<feature type="domain" description="Fe2OG dioxygenase" evidence="28">
    <location>
        <begin position="157"/>
        <end position="262"/>
    </location>
</feature>
<dbReference type="GO" id="GO:0005730">
    <property type="term" value="C:nucleolus"/>
    <property type="evidence" value="ECO:0007669"/>
    <property type="project" value="UniProtKB-SubCell"/>
</dbReference>
<dbReference type="InterPro" id="IPR032852">
    <property type="entry name" value="ALKBH2"/>
</dbReference>
<comment type="catalytic activity">
    <reaction evidence="14">
        <text>a 1,N(6)-etheno-2'-deoxyadenosine in single-stranded DNA + 2-oxoglutarate + O2 + H2O = a 2'-deoxyadenosine in single-stranded DNA + glyoxal + succinate + CO2</text>
        <dbReference type="Rhea" id="RHEA:70459"/>
        <dbReference type="Rhea" id="RHEA-COMP:17896"/>
        <dbReference type="Rhea" id="RHEA-COMP:17904"/>
        <dbReference type="ChEBI" id="CHEBI:15377"/>
        <dbReference type="ChEBI" id="CHEBI:15379"/>
        <dbReference type="ChEBI" id="CHEBI:16526"/>
        <dbReference type="ChEBI" id="CHEBI:16810"/>
        <dbReference type="ChEBI" id="CHEBI:30031"/>
        <dbReference type="ChEBI" id="CHEBI:34779"/>
        <dbReference type="ChEBI" id="CHEBI:90615"/>
        <dbReference type="ChEBI" id="CHEBI:189583"/>
    </reaction>
    <physiologicalReaction direction="left-to-right" evidence="14">
        <dbReference type="Rhea" id="RHEA:70460"/>
    </physiologicalReaction>
</comment>
<feature type="binding site" evidence="27">
    <location>
        <position position="257"/>
    </location>
    <ligand>
        <name>2-oxoglutarate</name>
        <dbReference type="ChEBI" id="CHEBI:16810"/>
    </ligand>
</feature>
<evidence type="ECO:0000256" key="5">
    <source>
        <dbReference type="ARBA" id="ARBA00022763"/>
    </source>
</evidence>
<keyword evidence="8" id="KW-0560">Oxidoreductase</keyword>
<dbReference type="Gene3D" id="2.60.120.590">
    <property type="entry name" value="Alpha-ketoglutarate-dependent dioxygenase AlkB-like"/>
    <property type="match status" value="1"/>
</dbReference>
<comment type="catalytic activity">
    <reaction evidence="18">
        <text>a 3,N(4)-etheno-2'-deoxycytidine in single-stranded DNA + 2-oxoglutarate + O2 + H2O = a 2'-deoxycytidine in single-stranded DNA + glyoxal + succinate + CO2</text>
        <dbReference type="Rhea" id="RHEA:70471"/>
        <dbReference type="Rhea" id="RHEA-COMP:12846"/>
        <dbReference type="Rhea" id="RHEA-COMP:17906"/>
        <dbReference type="ChEBI" id="CHEBI:15377"/>
        <dbReference type="ChEBI" id="CHEBI:15379"/>
        <dbReference type="ChEBI" id="CHEBI:16526"/>
        <dbReference type="ChEBI" id="CHEBI:16810"/>
        <dbReference type="ChEBI" id="CHEBI:30031"/>
        <dbReference type="ChEBI" id="CHEBI:34779"/>
        <dbReference type="ChEBI" id="CHEBI:85452"/>
        <dbReference type="ChEBI" id="CHEBI:189585"/>
    </reaction>
    <physiologicalReaction direction="left-to-right" evidence="18">
        <dbReference type="Rhea" id="RHEA:70472"/>
    </physiologicalReaction>
</comment>
<comment type="subunit">
    <text evidence="22">Interacts with PCNA homotrimer; this interaction is enhanced during the S-phase of the cell cycle. Interacts with nucleolar proteins NCL, UBTF and NPM1. Interacts with XRCC5-XRCC6 heterodimer.</text>
</comment>
<comment type="catalytic activity">
    <reaction evidence="15">
        <text>an N(3)-methyl-2'-deoxycytidine in double-stranded DNA + 2-oxoglutarate + O2 = a 2'-deoxycytidine in double-stranded DNA + formaldehyde + succinate + CO2 + H(+)</text>
        <dbReference type="Rhea" id="RHEA:70439"/>
        <dbReference type="Rhea" id="RHEA-COMP:14237"/>
        <dbReference type="Rhea" id="RHEA-COMP:17070"/>
        <dbReference type="ChEBI" id="CHEBI:15378"/>
        <dbReference type="ChEBI" id="CHEBI:15379"/>
        <dbReference type="ChEBI" id="CHEBI:16526"/>
        <dbReference type="ChEBI" id="CHEBI:16810"/>
        <dbReference type="ChEBI" id="CHEBI:16842"/>
        <dbReference type="ChEBI" id="CHEBI:30031"/>
        <dbReference type="ChEBI" id="CHEBI:85452"/>
        <dbReference type="ChEBI" id="CHEBI:139075"/>
    </reaction>
    <physiologicalReaction direction="left-to-right" evidence="15">
        <dbReference type="Rhea" id="RHEA:70440"/>
    </physiologicalReaction>
</comment>
<keyword evidence="5" id="KW-0227">DNA damage</keyword>
<evidence type="ECO:0000256" key="21">
    <source>
        <dbReference type="ARBA" id="ARBA00053025"/>
    </source>
</evidence>
<evidence type="ECO:0000256" key="13">
    <source>
        <dbReference type="ARBA" id="ARBA00051165"/>
    </source>
</evidence>
<dbReference type="GO" id="GO:0005654">
    <property type="term" value="C:nucleoplasm"/>
    <property type="evidence" value="ECO:0007669"/>
    <property type="project" value="UniProtKB-SubCell"/>
</dbReference>
<evidence type="ECO:0000256" key="23">
    <source>
        <dbReference type="ARBA" id="ARBA00066725"/>
    </source>
</evidence>
<feature type="binding site" evidence="27">
    <location>
        <begin position="107"/>
        <end position="109"/>
    </location>
    <ligand>
        <name>substrate</name>
    </ligand>
</feature>
<dbReference type="InterPro" id="IPR005123">
    <property type="entry name" value="Oxoglu/Fe-dep_dioxygenase_dom"/>
</dbReference>
<feature type="binding site" evidence="27">
    <location>
        <position position="166"/>
    </location>
    <ligand>
        <name>2-oxoglutarate</name>
        <dbReference type="ChEBI" id="CHEBI:16810"/>
    </ligand>
</feature>
<dbReference type="GO" id="GO:0051747">
    <property type="term" value="F:cytosine C-5 DNA demethylase activity"/>
    <property type="evidence" value="ECO:0007669"/>
    <property type="project" value="UniProtKB-ARBA"/>
</dbReference>
<evidence type="ECO:0000256" key="27">
    <source>
        <dbReference type="PIRSR" id="PIRSR632852-1"/>
    </source>
</evidence>
<feature type="binding site" evidence="27">
    <location>
        <position position="253"/>
    </location>
    <ligand>
        <name>2-oxoglutarate</name>
        <dbReference type="ChEBI" id="CHEBI:16810"/>
    </ligand>
</feature>
<feature type="binding site" evidence="27">
    <location>
        <begin position="127"/>
        <end position="129"/>
    </location>
    <ligand>
        <name>substrate</name>
    </ligand>
</feature>
<dbReference type="GO" id="GO:0006307">
    <property type="term" value="P:DNA alkylation repair"/>
    <property type="evidence" value="ECO:0007669"/>
    <property type="project" value="UniProtKB-ARBA"/>
</dbReference>
<feature type="binding site" evidence="27">
    <location>
        <position position="259"/>
    </location>
    <ligand>
        <name>2-oxoglutarate</name>
        <dbReference type="ChEBI" id="CHEBI:16810"/>
    </ligand>
</feature>
<evidence type="ECO:0000256" key="9">
    <source>
        <dbReference type="ARBA" id="ARBA00023004"/>
    </source>
</evidence>
<gene>
    <name evidence="29" type="ORF">ACJMK2_011069</name>
</gene>
<keyword evidence="4" id="KW-0479">Metal-binding</keyword>
<comment type="catalytic activity">
    <reaction evidence="12">
        <text>an N(1)-methyl-2'-deoxyadenosine in single-stranded DNA + 2-oxoglutarate + O2 = a 2'-deoxyadenosine in single-stranded DNA + formaldehyde + succinate + CO2 + H(+)</text>
        <dbReference type="Rhea" id="RHEA:70447"/>
        <dbReference type="Rhea" id="RHEA-COMP:17895"/>
        <dbReference type="Rhea" id="RHEA-COMP:17896"/>
        <dbReference type="ChEBI" id="CHEBI:15378"/>
        <dbReference type="ChEBI" id="CHEBI:15379"/>
        <dbReference type="ChEBI" id="CHEBI:16526"/>
        <dbReference type="ChEBI" id="CHEBI:16810"/>
        <dbReference type="ChEBI" id="CHEBI:16842"/>
        <dbReference type="ChEBI" id="CHEBI:30031"/>
        <dbReference type="ChEBI" id="CHEBI:90615"/>
        <dbReference type="ChEBI" id="CHEBI:139096"/>
    </reaction>
    <physiologicalReaction direction="left-to-right" evidence="12">
        <dbReference type="Rhea" id="RHEA:70448"/>
    </physiologicalReaction>
</comment>
<evidence type="ECO:0000256" key="26">
    <source>
        <dbReference type="ARBA" id="ARBA00081727"/>
    </source>
</evidence>
<evidence type="ECO:0000256" key="15">
    <source>
        <dbReference type="ARBA" id="ARBA00051376"/>
    </source>
</evidence>
<feature type="binding site" evidence="27">
    <location>
        <position position="176"/>
    </location>
    <ligand>
        <name>2-oxoglutarate</name>
        <dbReference type="ChEBI" id="CHEBI:16810"/>
    </ligand>
</feature>
<reference evidence="29 30" key="1">
    <citation type="submission" date="2024-11" db="EMBL/GenBank/DDBJ databases">
        <title>Chromosome-level genome assembly of the freshwater bivalve Anodonta woodiana.</title>
        <authorList>
            <person name="Chen X."/>
        </authorList>
    </citation>
    <scope>NUCLEOTIDE SEQUENCE [LARGE SCALE GENOMIC DNA]</scope>
    <source>
        <strain evidence="29">MN2024</strain>
        <tissue evidence="29">Gills</tissue>
    </source>
</reference>
<feature type="binding site" evidence="27">
    <location>
        <position position="179"/>
    </location>
    <ligand>
        <name>substrate</name>
    </ligand>
</feature>
<dbReference type="GO" id="GO:0035516">
    <property type="term" value="F:broad specificity oxidative DNA demethylase activity"/>
    <property type="evidence" value="ECO:0007669"/>
    <property type="project" value="UniProtKB-EC"/>
</dbReference>
<keyword evidence="9" id="KW-0408">Iron</keyword>
<evidence type="ECO:0000256" key="24">
    <source>
        <dbReference type="ARBA" id="ARBA00072134"/>
    </source>
</evidence>
<evidence type="ECO:0000256" key="6">
    <source>
        <dbReference type="ARBA" id="ARBA00022842"/>
    </source>
</evidence>
<comment type="catalytic activity">
    <reaction evidence="21">
        <text>a methylated nucleobase within DNA + 2-oxoglutarate + O2 = a nucleobase within DNA + formaldehyde + succinate + CO2</text>
        <dbReference type="Rhea" id="RHEA:30299"/>
        <dbReference type="Rhea" id="RHEA-COMP:12192"/>
        <dbReference type="Rhea" id="RHEA-COMP:12193"/>
        <dbReference type="ChEBI" id="CHEBI:15379"/>
        <dbReference type="ChEBI" id="CHEBI:16526"/>
        <dbReference type="ChEBI" id="CHEBI:16810"/>
        <dbReference type="ChEBI" id="CHEBI:16842"/>
        <dbReference type="ChEBI" id="CHEBI:30031"/>
        <dbReference type="ChEBI" id="CHEBI:32875"/>
        <dbReference type="ChEBI" id="CHEBI:64428"/>
        <dbReference type="EC" id="1.14.11.33"/>
    </reaction>
    <physiologicalReaction direction="left-to-right" evidence="21">
        <dbReference type="Rhea" id="RHEA:30300"/>
    </physiologicalReaction>
</comment>
<dbReference type="EMBL" id="JBJQND010000013">
    <property type="protein sequence ID" value="KAL3856299.1"/>
    <property type="molecule type" value="Genomic_DNA"/>
</dbReference>
<evidence type="ECO:0000256" key="4">
    <source>
        <dbReference type="ARBA" id="ARBA00022723"/>
    </source>
</evidence>
<feature type="binding site" evidence="27">
    <location>
        <position position="241"/>
    </location>
    <ligand>
        <name>2-oxoglutarate</name>
        <dbReference type="ChEBI" id="CHEBI:16810"/>
    </ligand>
</feature>
<dbReference type="AlphaFoldDB" id="A0ABD3V3R5"/>
<dbReference type="PANTHER" id="PTHR31573:SF1">
    <property type="entry name" value="DNA OXIDATIVE DEMETHYLASE ALKBH2"/>
    <property type="match status" value="1"/>
</dbReference>
<comment type="catalytic activity">
    <reaction evidence="17">
        <text>a 1,N(2)-etheno-2'-deoxyguanosine in double-stranded DNA + 2-oxoglutarate + O2 + H2O = a 2'-deoxyguanosine in double-stranded DNA + glyoxal + succinate + CO2</text>
        <dbReference type="Rhea" id="RHEA:70487"/>
        <dbReference type="Rhea" id="RHEA-COMP:17910"/>
        <dbReference type="Rhea" id="RHEA-COMP:17912"/>
        <dbReference type="ChEBI" id="CHEBI:15377"/>
        <dbReference type="ChEBI" id="CHEBI:15379"/>
        <dbReference type="ChEBI" id="CHEBI:16526"/>
        <dbReference type="ChEBI" id="CHEBI:16810"/>
        <dbReference type="ChEBI" id="CHEBI:30031"/>
        <dbReference type="ChEBI" id="CHEBI:34779"/>
        <dbReference type="ChEBI" id="CHEBI:85445"/>
        <dbReference type="ChEBI" id="CHEBI:189586"/>
    </reaction>
    <physiologicalReaction direction="left-to-right" evidence="17">
        <dbReference type="Rhea" id="RHEA:70488"/>
    </physiologicalReaction>
</comment>
<protein>
    <recommendedName>
        <fullName evidence="24">DNA oxidative demethylase ALKBH2</fullName>
        <ecNumber evidence="23">1.14.11.33</ecNumber>
    </recommendedName>
    <alternativeName>
        <fullName evidence="25">Alkylated DNA repair protein alkB homolog 2</fullName>
    </alternativeName>
    <alternativeName>
        <fullName evidence="26">Alpha-ketoglutarate-dependent dioxygenase alkB homolog 2</fullName>
    </alternativeName>
</protein>
<evidence type="ECO:0000313" key="30">
    <source>
        <dbReference type="Proteomes" id="UP001634394"/>
    </source>
</evidence>
<evidence type="ECO:0000256" key="16">
    <source>
        <dbReference type="ARBA" id="ARBA00051434"/>
    </source>
</evidence>
<evidence type="ECO:0000256" key="7">
    <source>
        <dbReference type="ARBA" id="ARBA00022964"/>
    </source>
</evidence>
<evidence type="ECO:0000256" key="20">
    <source>
        <dbReference type="ARBA" id="ARBA00052800"/>
    </source>
</evidence>
<evidence type="ECO:0000256" key="14">
    <source>
        <dbReference type="ARBA" id="ARBA00051189"/>
    </source>
</evidence>
<keyword evidence="30" id="KW-1185">Reference proteome</keyword>
<evidence type="ECO:0000256" key="8">
    <source>
        <dbReference type="ARBA" id="ARBA00023002"/>
    </source>
</evidence>
<dbReference type="InterPro" id="IPR037151">
    <property type="entry name" value="AlkB-like_sf"/>
</dbReference>
<evidence type="ECO:0000256" key="10">
    <source>
        <dbReference type="ARBA" id="ARBA00023204"/>
    </source>
</evidence>
<evidence type="ECO:0000256" key="3">
    <source>
        <dbReference type="ARBA" id="ARBA00004642"/>
    </source>
</evidence>
<comment type="cofactor">
    <cofactor evidence="1">
        <name>Fe(2+)</name>
        <dbReference type="ChEBI" id="CHEBI:29033"/>
    </cofactor>
</comment>
<evidence type="ECO:0000256" key="17">
    <source>
        <dbReference type="ARBA" id="ARBA00051755"/>
    </source>
</evidence>
<evidence type="ECO:0000256" key="1">
    <source>
        <dbReference type="ARBA" id="ARBA00001954"/>
    </source>
</evidence>
<feature type="binding site" evidence="27">
    <location>
        <position position="164"/>
    </location>
    <ligand>
        <name>2-oxoglutarate</name>
        <dbReference type="ChEBI" id="CHEBI:16810"/>
    </ligand>
</feature>
<comment type="catalytic activity">
    <reaction evidence="16">
        <text>a 3,N(4)-etheno-2'-deoxycytidine in double-stranded DNA + 2-oxoglutarate + O2 + H2O = a 2'-deoxycytidine in double-stranded DNA + glyoxal + succinate + CO2</text>
        <dbReference type="Rhea" id="RHEA:70467"/>
        <dbReference type="Rhea" id="RHEA-COMP:17070"/>
        <dbReference type="Rhea" id="RHEA-COMP:17905"/>
        <dbReference type="ChEBI" id="CHEBI:15377"/>
        <dbReference type="ChEBI" id="CHEBI:15379"/>
        <dbReference type="ChEBI" id="CHEBI:16526"/>
        <dbReference type="ChEBI" id="CHEBI:16810"/>
        <dbReference type="ChEBI" id="CHEBI:30031"/>
        <dbReference type="ChEBI" id="CHEBI:34779"/>
        <dbReference type="ChEBI" id="CHEBI:85452"/>
        <dbReference type="ChEBI" id="CHEBI:189585"/>
    </reaction>
    <physiologicalReaction direction="left-to-right" evidence="16">
        <dbReference type="Rhea" id="RHEA:70468"/>
    </physiologicalReaction>
</comment>
<dbReference type="Pfam" id="PF13532">
    <property type="entry name" value="2OG-FeII_Oxy_2"/>
    <property type="match status" value="1"/>
</dbReference>
<evidence type="ECO:0000256" key="19">
    <source>
        <dbReference type="ARBA" id="ARBA00052627"/>
    </source>
</evidence>
<evidence type="ECO:0000256" key="2">
    <source>
        <dbReference type="ARBA" id="ARBA00004604"/>
    </source>
</evidence>
<keyword evidence="10" id="KW-0234">DNA repair</keyword>
<dbReference type="Proteomes" id="UP001634394">
    <property type="component" value="Unassembled WGS sequence"/>
</dbReference>
<dbReference type="PROSITE" id="PS51471">
    <property type="entry name" value="FE2OG_OXY"/>
    <property type="match status" value="1"/>
</dbReference>
<evidence type="ECO:0000256" key="11">
    <source>
        <dbReference type="ARBA" id="ARBA00023242"/>
    </source>
</evidence>
<sequence length="265" mass="30421">MDRFVRKRKAEEETAESNGVGLELTKKRFKISEPDPVVQGASVNSEFKSETGVPKLKCEIIWREIRAENLNCDYACLYSASEADDLLAKCETTLVYNTGHLAKVNIFGKWHDIPRKQVAHGDAGLSYTFSNKTLPARPWLPFLEQIHDRITAVTGYRFNFVLINRYKDGNDHIGEHRDDEKDLVRGYPIASLSLGQARDFIFRHVEARGKNAKRKIAPIKLLLEHGSLLLMKHPTNIFWYHSLPIRKGLSNIRINMTFRKMVVQD</sequence>
<evidence type="ECO:0000256" key="12">
    <source>
        <dbReference type="ARBA" id="ARBA00051010"/>
    </source>
</evidence>
<dbReference type="SUPFAM" id="SSF51197">
    <property type="entry name" value="Clavaminate synthase-like"/>
    <property type="match status" value="1"/>
</dbReference>
<name>A0ABD3V3R5_SINWO</name>
<evidence type="ECO:0000256" key="22">
    <source>
        <dbReference type="ARBA" id="ARBA00062909"/>
    </source>
</evidence>
<accession>A0ABD3V3R5</accession>
<comment type="subcellular location">
    <subcellularLocation>
        <location evidence="2">Nucleus</location>
        <location evidence="2">Nucleolus</location>
    </subcellularLocation>
    <subcellularLocation>
        <location evidence="3">Nucleus</location>
        <location evidence="3">Nucleoplasm</location>
    </subcellularLocation>
</comment>
<keyword evidence="6" id="KW-0460">Magnesium</keyword>
<proteinExistence type="predicted"/>
<evidence type="ECO:0000313" key="29">
    <source>
        <dbReference type="EMBL" id="KAL3856299.1"/>
    </source>
</evidence>
<dbReference type="EC" id="1.14.11.33" evidence="23"/>
<comment type="caution">
    <text evidence="29">The sequence shown here is derived from an EMBL/GenBank/DDBJ whole genome shotgun (WGS) entry which is preliminary data.</text>
</comment>
<evidence type="ECO:0000259" key="28">
    <source>
        <dbReference type="PROSITE" id="PS51471"/>
    </source>
</evidence>
<keyword evidence="11" id="KW-0539">Nucleus</keyword>
<dbReference type="GO" id="GO:0046872">
    <property type="term" value="F:metal ion binding"/>
    <property type="evidence" value="ECO:0007669"/>
    <property type="project" value="UniProtKB-KW"/>
</dbReference>
<organism evidence="29 30">
    <name type="scientific">Sinanodonta woodiana</name>
    <name type="common">Chinese pond mussel</name>
    <name type="synonym">Anodonta woodiana</name>
    <dbReference type="NCBI Taxonomy" id="1069815"/>
    <lineage>
        <taxon>Eukaryota</taxon>
        <taxon>Metazoa</taxon>
        <taxon>Spiralia</taxon>
        <taxon>Lophotrochozoa</taxon>
        <taxon>Mollusca</taxon>
        <taxon>Bivalvia</taxon>
        <taxon>Autobranchia</taxon>
        <taxon>Heteroconchia</taxon>
        <taxon>Palaeoheterodonta</taxon>
        <taxon>Unionida</taxon>
        <taxon>Unionoidea</taxon>
        <taxon>Unionidae</taxon>
        <taxon>Unioninae</taxon>
        <taxon>Sinanodonta</taxon>
    </lineage>
</organism>
<keyword evidence="7" id="KW-0223">Dioxygenase</keyword>
<comment type="catalytic activity">
    <reaction evidence="19">
        <text>a 1,N(6)-etheno-2'-deoxyadenosine in double-stranded DNA + 2-oxoglutarate + O2 + H2O = a 2'-deoxyadenosine in double-stranded DNA + glyoxal + succinate + CO2</text>
        <dbReference type="Rhea" id="RHEA:70463"/>
        <dbReference type="Rhea" id="RHEA-COMP:17897"/>
        <dbReference type="Rhea" id="RHEA-COMP:17903"/>
        <dbReference type="ChEBI" id="CHEBI:15377"/>
        <dbReference type="ChEBI" id="CHEBI:15379"/>
        <dbReference type="ChEBI" id="CHEBI:16526"/>
        <dbReference type="ChEBI" id="CHEBI:16810"/>
        <dbReference type="ChEBI" id="CHEBI:30031"/>
        <dbReference type="ChEBI" id="CHEBI:34779"/>
        <dbReference type="ChEBI" id="CHEBI:90615"/>
        <dbReference type="ChEBI" id="CHEBI:189583"/>
    </reaction>
    <physiologicalReaction direction="left-to-right" evidence="19">
        <dbReference type="Rhea" id="RHEA:70464"/>
    </physiologicalReaction>
</comment>
<comment type="catalytic activity">
    <reaction evidence="20">
        <text>an N(1)-methyl-2'-deoxyadenosine in double-stranded DNA + 2-oxoglutarate + O2 = a 2'-deoxyadenosine in double-stranded DNA + formaldehyde + succinate + CO2 + H(+)</text>
        <dbReference type="Rhea" id="RHEA:70443"/>
        <dbReference type="Rhea" id="RHEA-COMP:14236"/>
        <dbReference type="Rhea" id="RHEA-COMP:17897"/>
        <dbReference type="ChEBI" id="CHEBI:15378"/>
        <dbReference type="ChEBI" id="CHEBI:15379"/>
        <dbReference type="ChEBI" id="CHEBI:16526"/>
        <dbReference type="ChEBI" id="CHEBI:16810"/>
        <dbReference type="ChEBI" id="CHEBI:16842"/>
        <dbReference type="ChEBI" id="CHEBI:30031"/>
        <dbReference type="ChEBI" id="CHEBI:90615"/>
        <dbReference type="ChEBI" id="CHEBI:139096"/>
    </reaction>
    <physiologicalReaction direction="left-to-right" evidence="20">
        <dbReference type="Rhea" id="RHEA:70444"/>
    </physiologicalReaction>
</comment>
<dbReference type="FunFam" id="2.60.120.590:FF:000004">
    <property type="entry name" value="DNA oxidative demethylase ALKBH2"/>
    <property type="match status" value="1"/>
</dbReference>
<evidence type="ECO:0000256" key="18">
    <source>
        <dbReference type="ARBA" id="ARBA00052597"/>
    </source>
</evidence>
<dbReference type="PANTHER" id="PTHR31573">
    <property type="entry name" value="ALPHA-KETOGLUTARATE-DEPENDENT DIOXYGENASE ALKB HOMOLOG 2"/>
    <property type="match status" value="1"/>
</dbReference>
<dbReference type="InterPro" id="IPR027450">
    <property type="entry name" value="AlkB-like"/>
</dbReference>
<comment type="catalytic activity">
    <reaction evidence="13">
        <text>an N(3)-methyl-2'-deoxycytidine in single-stranded DNA + 2-oxoglutarate + O2 = a 2'-deoxycytidine in single-stranded DNA + formaldehyde + succinate + CO2 + H(+)</text>
        <dbReference type="Rhea" id="RHEA:70435"/>
        <dbReference type="Rhea" id="RHEA-COMP:12846"/>
        <dbReference type="Rhea" id="RHEA-COMP:17894"/>
        <dbReference type="ChEBI" id="CHEBI:15378"/>
        <dbReference type="ChEBI" id="CHEBI:15379"/>
        <dbReference type="ChEBI" id="CHEBI:16526"/>
        <dbReference type="ChEBI" id="CHEBI:16810"/>
        <dbReference type="ChEBI" id="CHEBI:16842"/>
        <dbReference type="ChEBI" id="CHEBI:30031"/>
        <dbReference type="ChEBI" id="CHEBI:85452"/>
        <dbReference type="ChEBI" id="CHEBI:139075"/>
    </reaction>
    <physiologicalReaction direction="left-to-right" evidence="13">
        <dbReference type="Rhea" id="RHEA:70436"/>
    </physiologicalReaction>
</comment>